<gene>
    <name evidence="2" type="ORF">OBBRIDRAFT_245258</name>
</gene>
<feature type="compositionally biased region" description="Low complexity" evidence="1">
    <location>
        <begin position="31"/>
        <end position="42"/>
    </location>
</feature>
<protein>
    <submittedName>
        <fullName evidence="2">Uncharacterized protein</fullName>
    </submittedName>
</protein>
<evidence type="ECO:0000256" key="1">
    <source>
        <dbReference type="SAM" id="MobiDB-lite"/>
    </source>
</evidence>
<evidence type="ECO:0000313" key="2">
    <source>
        <dbReference type="EMBL" id="OCH86336.1"/>
    </source>
</evidence>
<keyword evidence="3" id="KW-1185">Reference proteome</keyword>
<dbReference type="EMBL" id="KV722533">
    <property type="protein sequence ID" value="OCH86336.1"/>
    <property type="molecule type" value="Genomic_DNA"/>
</dbReference>
<evidence type="ECO:0000313" key="3">
    <source>
        <dbReference type="Proteomes" id="UP000250043"/>
    </source>
</evidence>
<proteinExistence type="predicted"/>
<accession>A0A8E2DGV8</accession>
<feature type="compositionally biased region" description="Low complexity" evidence="1">
    <location>
        <begin position="1"/>
        <end position="12"/>
    </location>
</feature>
<reference evidence="2 3" key="1">
    <citation type="submission" date="2016-07" db="EMBL/GenBank/DDBJ databases">
        <title>Draft genome of the white-rot fungus Obba rivulosa 3A-2.</title>
        <authorList>
            <consortium name="DOE Joint Genome Institute"/>
            <person name="Miettinen O."/>
            <person name="Riley R."/>
            <person name="Acob R."/>
            <person name="Barry K."/>
            <person name="Cullen D."/>
            <person name="De Vries R."/>
            <person name="Hainaut M."/>
            <person name="Hatakka A."/>
            <person name="Henrissat B."/>
            <person name="Hilden K."/>
            <person name="Kuo R."/>
            <person name="Labutti K."/>
            <person name="Lipzen A."/>
            <person name="Makela M.R."/>
            <person name="Sandor L."/>
            <person name="Spatafora J.W."/>
            <person name="Grigoriev I.V."/>
            <person name="Hibbett D.S."/>
        </authorList>
    </citation>
    <scope>NUCLEOTIDE SEQUENCE [LARGE SCALE GENOMIC DNA]</scope>
    <source>
        <strain evidence="2 3">3A-2</strain>
    </source>
</reference>
<organism evidence="2 3">
    <name type="scientific">Obba rivulosa</name>
    <dbReference type="NCBI Taxonomy" id="1052685"/>
    <lineage>
        <taxon>Eukaryota</taxon>
        <taxon>Fungi</taxon>
        <taxon>Dikarya</taxon>
        <taxon>Basidiomycota</taxon>
        <taxon>Agaricomycotina</taxon>
        <taxon>Agaricomycetes</taxon>
        <taxon>Polyporales</taxon>
        <taxon>Gelatoporiaceae</taxon>
        <taxon>Obba</taxon>
    </lineage>
</organism>
<feature type="region of interest" description="Disordered" evidence="1">
    <location>
        <begin position="1"/>
        <end position="66"/>
    </location>
</feature>
<name>A0A8E2DGV8_9APHY</name>
<sequence>MPRGPAPRASASCPPPDARPACRARPRRPSSPRLPCSPSSPSHTWLAHPSQERPPTALDVTGASSRTVMTRVRCPATRPASYCARQPRDEARTPCGWNADRACPNDRPAFRNPAAAQGPTLVSHDQLGNPVQALCQAGSTRSHRRSGCRSAATAQSTQCCTVGHGDSKAVSNLVQSFCFRHNLLMREYHVVVANSFQEADL</sequence>
<dbReference type="Proteomes" id="UP000250043">
    <property type="component" value="Unassembled WGS sequence"/>
</dbReference>
<dbReference type="AlphaFoldDB" id="A0A8E2DGV8"/>